<evidence type="ECO:0000256" key="3">
    <source>
        <dbReference type="ARBA" id="ARBA00022473"/>
    </source>
</evidence>
<dbReference type="GO" id="GO:0005576">
    <property type="term" value="C:extracellular region"/>
    <property type="evidence" value="ECO:0007669"/>
    <property type="project" value="UniProtKB-SubCell"/>
</dbReference>
<keyword evidence="8" id="KW-1185">Reference proteome</keyword>
<evidence type="ECO:0000256" key="5">
    <source>
        <dbReference type="ARBA" id="ARBA00022729"/>
    </source>
</evidence>
<dbReference type="Gene3D" id="2.10.90.10">
    <property type="entry name" value="Cystine-knot cytokines"/>
    <property type="match status" value="1"/>
</dbReference>
<sequence length="292" mass="32972">MSLNHSASKLPIIRTMSVKCKSFIFLCWMASLWIPLHLNLAAGSPSSGANYYDAEEPIFHEGYIYAPNPSEEEVVSNSLMAPEPLDLSADSRFSDSEAAWELKVNGNSNLSPSLYKKPSQEYRKPGSREKRRGVTHSNCGTEQFHEPPPNARNLIGPTLKRSDVATTGEELKAKQEKENQDRHRLKKSHPSNAANYWACETSFTWTDLGGDHYPRHVRTAVCNSLRCANGVYHCLPQTYKLKVLKRFALSDSATFEEHNNLLPVELRAAWRLVDHEIVHCCECSSRPLAFRK</sequence>
<protein>
    <submittedName>
        <fullName evidence="7">Protein trunk</fullName>
    </submittedName>
</protein>
<dbReference type="OrthoDB" id="5950649at2759"/>
<evidence type="ECO:0000313" key="7">
    <source>
        <dbReference type="EMBL" id="OXA62303.1"/>
    </source>
</evidence>
<feature type="region of interest" description="Disordered" evidence="6">
    <location>
        <begin position="111"/>
        <end position="158"/>
    </location>
</feature>
<gene>
    <name evidence="7" type="ORF">Fcan01_03708</name>
</gene>
<evidence type="ECO:0000313" key="8">
    <source>
        <dbReference type="Proteomes" id="UP000198287"/>
    </source>
</evidence>
<comment type="similarity">
    <text evidence="2">Belongs to the noggin family.</text>
</comment>
<dbReference type="PANTHER" id="PTHR39940:SF1">
    <property type="entry name" value="PROTHORACICOTROPIC HORMONE, ISOFORM F"/>
    <property type="match status" value="1"/>
</dbReference>
<organism evidence="7 8">
    <name type="scientific">Folsomia candida</name>
    <name type="common">Springtail</name>
    <dbReference type="NCBI Taxonomy" id="158441"/>
    <lineage>
        <taxon>Eukaryota</taxon>
        <taxon>Metazoa</taxon>
        <taxon>Ecdysozoa</taxon>
        <taxon>Arthropoda</taxon>
        <taxon>Hexapoda</taxon>
        <taxon>Collembola</taxon>
        <taxon>Entomobryomorpha</taxon>
        <taxon>Isotomoidea</taxon>
        <taxon>Isotomidae</taxon>
        <taxon>Proisotominae</taxon>
        <taxon>Folsomia</taxon>
    </lineage>
</organism>
<proteinExistence type="inferred from homology"/>
<evidence type="ECO:0000256" key="4">
    <source>
        <dbReference type="ARBA" id="ARBA00022525"/>
    </source>
</evidence>
<dbReference type="SUPFAM" id="SSF57501">
    <property type="entry name" value="Cystine-knot cytokines"/>
    <property type="match status" value="1"/>
</dbReference>
<dbReference type="EMBL" id="LNIX01000001">
    <property type="protein sequence ID" value="OXA62303.1"/>
    <property type="molecule type" value="Genomic_DNA"/>
</dbReference>
<feature type="compositionally biased region" description="Basic and acidic residues" evidence="6">
    <location>
        <begin position="118"/>
        <end position="128"/>
    </location>
</feature>
<comment type="subcellular location">
    <subcellularLocation>
        <location evidence="1">Secreted</location>
    </subcellularLocation>
</comment>
<keyword evidence="4" id="KW-0964">Secreted</keyword>
<reference evidence="7 8" key="1">
    <citation type="submission" date="2015-12" db="EMBL/GenBank/DDBJ databases">
        <title>The genome of Folsomia candida.</title>
        <authorList>
            <person name="Faddeeva A."/>
            <person name="Derks M.F."/>
            <person name="Anvar Y."/>
            <person name="Smit S."/>
            <person name="Van Straalen N."/>
            <person name="Roelofs D."/>
        </authorList>
    </citation>
    <scope>NUCLEOTIDE SEQUENCE [LARGE SCALE GENOMIC DNA]</scope>
    <source>
        <strain evidence="7 8">VU population</strain>
        <tissue evidence="7">Whole body</tissue>
    </source>
</reference>
<dbReference type="InterPro" id="IPR052876">
    <property type="entry name" value="Insect_Hormone_Regulators"/>
</dbReference>
<evidence type="ECO:0000256" key="2">
    <source>
        <dbReference type="ARBA" id="ARBA00007480"/>
    </source>
</evidence>
<keyword evidence="5" id="KW-0732">Signal</keyword>
<dbReference type="STRING" id="158441.A0A226EXH6"/>
<dbReference type="InterPro" id="IPR008717">
    <property type="entry name" value="Noggin"/>
</dbReference>
<keyword evidence="3" id="KW-0217">Developmental protein</keyword>
<evidence type="ECO:0000256" key="6">
    <source>
        <dbReference type="SAM" id="MobiDB-lite"/>
    </source>
</evidence>
<comment type="caution">
    <text evidence="7">The sequence shown here is derived from an EMBL/GenBank/DDBJ whole genome shotgun (WGS) entry which is preliminary data.</text>
</comment>
<dbReference type="AlphaFoldDB" id="A0A226EXH6"/>
<dbReference type="PANTHER" id="PTHR39940">
    <property type="entry name" value="PROTHORACICOTROPIC HORMONE, ISOFORM F"/>
    <property type="match status" value="1"/>
</dbReference>
<dbReference type="InterPro" id="IPR029034">
    <property type="entry name" value="Cystine-knot_cytokine"/>
</dbReference>
<evidence type="ECO:0000256" key="1">
    <source>
        <dbReference type="ARBA" id="ARBA00004613"/>
    </source>
</evidence>
<dbReference type="Proteomes" id="UP000198287">
    <property type="component" value="Unassembled WGS sequence"/>
</dbReference>
<dbReference type="Pfam" id="PF05806">
    <property type="entry name" value="Noggin"/>
    <property type="match status" value="1"/>
</dbReference>
<name>A0A226EXH6_FOLCA</name>
<accession>A0A226EXH6</accession>